<proteinExistence type="predicted"/>
<evidence type="ECO:0008006" key="4">
    <source>
        <dbReference type="Google" id="ProtNLM"/>
    </source>
</evidence>
<name>A0ABN3K7Z5_9ACTN</name>
<keyword evidence="3" id="KW-1185">Reference proteome</keyword>
<feature type="region of interest" description="Disordered" evidence="1">
    <location>
        <begin position="28"/>
        <end position="78"/>
    </location>
</feature>
<sequence>MRDLIARVLDRAYGPALVLLLSRALPATGRHRKPPVCTRHEHTAQRRRRRVPLSATTGPDPDTRDIRPRGPHPGYVYTPHTLRPGWKVTFGSTR</sequence>
<dbReference type="EMBL" id="BAAASZ010000027">
    <property type="protein sequence ID" value="GAA2452186.1"/>
    <property type="molecule type" value="Genomic_DNA"/>
</dbReference>
<evidence type="ECO:0000313" key="2">
    <source>
        <dbReference type="EMBL" id="GAA2452186.1"/>
    </source>
</evidence>
<accession>A0ABN3K7Z5</accession>
<comment type="caution">
    <text evidence="2">The sequence shown here is derived from an EMBL/GenBank/DDBJ whole genome shotgun (WGS) entry which is preliminary data.</text>
</comment>
<protein>
    <recommendedName>
        <fullName evidence="4">Secreted protein</fullName>
    </recommendedName>
</protein>
<dbReference type="Proteomes" id="UP001501638">
    <property type="component" value="Unassembled WGS sequence"/>
</dbReference>
<reference evidence="2 3" key="1">
    <citation type="journal article" date="2019" name="Int. J. Syst. Evol. Microbiol.">
        <title>The Global Catalogue of Microorganisms (GCM) 10K type strain sequencing project: providing services to taxonomists for standard genome sequencing and annotation.</title>
        <authorList>
            <consortium name="The Broad Institute Genomics Platform"/>
            <consortium name="The Broad Institute Genome Sequencing Center for Infectious Disease"/>
            <person name="Wu L."/>
            <person name="Ma J."/>
        </authorList>
    </citation>
    <scope>NUCLEOTIDE SEQUENCE [LARGE SCALE GENOMIC DNA]</scope>
    <source>
        <strain evidence="2 3">JCM 6305</strain>
    </source>
</reference>
<gene>
    <name evidence="2" type="ORF">GCM10010405_39920</name>
</gene>
<evidence type="ECO:0000256" key="1">
    <source>
        <dbReference type="SAM" id="MobiDB-lite"/>
    </source>
</evidence>
<evidence type="ECO:0000313" key="3">
    <source>
        <dbReference type="Proteomes" id="UP001501638"/>
    </source>
</evidence>
<organism evidence="2 3">
    <name type="scientific">Streptomyces macrosporus</name>
    <dbReference type="NCBI Taxonomy" id="44032"/>
    <lineage>
        <taxon>Bacteria</taxon>
        <taxon>Bacillati</taxon>
        <taxon>Actinomycetota</taxon>
        <taxon>Actinomycetes</taxon>
        <taxon>Kitasatosporales</taxon>
        <taxon>Streptomycetaceae</taxon>
        <taxon>Streptomyces</taxon>
    </lineage>
</organism>